<organism evidence="1 2">
    <name type="scientific">Rhizobium loti</name>
    <name type="common">Mesorhizobium loti</name>
    <dbReference type="NCBI Taxonomy" id="381"/>
    <lineage>
        <taxon>Bacteria</taxon>
        <taxon>Pseudomonadati</taxon>
        <taxon>Pseudomonadota</taxon>
        <taxon>Alphaproteobacteria</taxon>
        <taxon>Hyphomicrobiales</taxon>
        <taxon>Phyllobacteriaceae</taxon>
        <taxon>Mesorhizobium</taxon>
    </lineage>
</organism>
<evidence type="ECO:0000313" key="2">
    <source>
        <dbReference type="Proteomes" id="UP000093737"/>
    </source>
</evidence>
<accession>A0A6M7TWR1</accession>
<comment type="caution">
    <text evidence="1">The sequence shown here is derived from an EMBL/GenBank/DDBJ whole genome shotgun (WGS) entry which is preliminary data.</text>
</comment>
<evidence type="ECO:0000313" key="1">
    <source>
        <dbReference type="EMBL" id="OBQ65204.1"/>
    </source>
</evidence>
<gene>
    <name evidence="1" type="ORF">A8145_13410</name>
</gene>
<name>A0A6M7TWR1_RHILI</name>
<dbReference type="Proteomes" id="UP000093737">
    <property type="component" value="Unassembled WGS sequence"/>
</dbReference>
<sequence>MYDHLELELARARQRVKRAELFLTRANAMLDEERGVGISLALCCRIRSEQKRVTEARSRLRQIDPTTH</sequence>
<dbReference type="AlphaFoldDB" id="A0A6M7TWR1"/>
<reference evidence="1 2" key="1">
    <citation type="submission" date="2016-05" db="EMBL/GenBank/DDBJ databases">
        <authorList>
            <person name="Ramsay J.P."/>
        </authorList>
    </citation>
    <scope>NUCLEOTIDE SEQUENCE [LARGE SCALE GENOMIC DNA]</scope>
    <source>
        <strain evidence="1 2">NZP2042</strain>
    </source>
</reference>
<dbReference type="RefSeq" id="WP_056573697.1">
    <property type="nucleotide sequence ID" value="NZ_CP033334.1"/>
</dbReference>
<dbReference type="EMBL" id="LYTK01000012">
    <property type="protein sequence ID" value="OBQ65204.1"/>
    <property type="molecule type" value="Genomic_DNA"/>
</dbReference>
<protein>
    <submittedName>
        <fullName evidence="1">Uncharacterized protein</fullName>
    </submittedName>
</protein>
<proteinExistence type="predicted"/>